<name>A0ABQ7LCX8_BRACM</name>
<protein>
    <submittedName>
        <fullName evidence="2">Uncharacterized protein</fullName>
    </submittedName>
</protein>
<dbReference type="Proteomes" id="UP000823674">
    <property type="component" value="Chromosome A09"/>
</dbReference>
<evidence type="ECO:0000313" key="3">
    <source>
        <dbReference type="Proteomes" id="UP000823674"/>
    </source>
</evidence>
<comment type="caution">
    <text evidence="2">The sequence shown here is derived from an EMBL/GenBank/DDBJ whole genome shotgun (WGS) entry which is preliminary data.</text>
</comment>
<keyword evidence="3" id="KW-1185">Reference proteome</keyword>
<feature type="compositionally biased region" description="Low complexity" evidence="1">
    <location>
        <begin position="58"/>
        <end position="72"/>
    </location>
</feature>
<dbReference type="EMBL" id="JADBGQ010000008">
    <property type="protein sequence ID" value="KAG5384368.1"/>
    <property type="molecule type" value="Genomic_DNA"/>
</dbReference>
<evidence type="ECO:0000256" key="1">
    <source>
        <dbReference type="SAM" id="MobiDB-lite"/>
    </source>
</evidence>
<accession>A0ABQ7LCX8</accession>
<proteinExistence type="predicted"/>
<feature type="region of interest" description="Disordered" evidence="1">
    <location>
        <begin position="1"/>
        <end position="23"/>
    </location>
</feature>
<organism evidence="2 3">
    <name type="scientific">Brassica rapa subsp. trilocularis</name>
    <dbReference type="NCBI Taxonomy" id="1813537"/>
    <lineage>
        <taxon>Eukaryota</taxon>
        <taxon>Viridiplantae</taxon>
        <taxon>Streptophyta</taxon>
        <taxon>Embryophyta</taxon>
        <taxon>Tracheophyta</taxon>
        <taxon>Spermatophyta</taxon>
        <taxon>Magnoliopsida</taxon>
        <taxon>eudicotyledons</taxon>
        <taxon>Gunneridae</taxon>
        <taxon>Pentapetalae</taxon>
        <taxon>rosids</taxon>
        <taxon>malvids</taxon>
        <taxon>Brassicales</taxon>
        <taxon>Brassicaceae</taxon>
        <taxon>Brassiceae</taxon>
        <taxon>Brassica</taxon>
    </lineage>
</organism>
<feature type="region of interest" description="Disordered" evidence="1">
    <location>
        <begin position="51"/>
        <end position="72"/>
    </location>
</feature>
<reference evidence="2 3" key="1">
    <citation type="submission" date="2021-03" db="EMBL/GenBank/DDBJ databases">
        <authorList>
            <person name="King G.J."/>
            <person name="Bancroft I."/>
            <person name="Baten A."/>
            <person name="Bloomfield J."/>
            <person name="Borpatragohain P."/>
            <person name="He Z."/>
            <person name="Irish N."/>
            <person name="Irwin J."/>
            <person name="Liu K."/>
            <person name="Mauleon R.P."/>
            <person name="Moore J."/>
            <person name="Morris R."/>
            <person name="Ostergaard L."/>
            <person name="Wang B."/>
            <person name="Wells R."/>
        </authorList>
    </citation>
    <scope>NUCLEOTIDE SEQUENCE [LARGE SCALE GENOMIC DNA]</scope>
    <source>
        <strain evidence="2">R-o-18</strain>
        <tissue evidence="2">Leaf</tissue>
    </source>
</reference>
<gene>
    <name evidence="2" type="primary">A09g508540.1_BraROA</name>
    <name evidence="2" type="ORF">IGI04_035838</name>
</gene>
<feature type="compositionally biased region" description="Polar residues" evidence="1">
    <location>
        <begin position="1"/>
        <end position="14"/>
    </location>
</feature>
<sequence>MQISQTSVTPTTPIKRSRKKKELATMRNLLKQQKERNELLKKIQAAFESQKNDDSSFLLPDLNIPLDNNNSS</sequence>
<evidence type="ECO:0000313" key="2">
    <source>
        <dbReference type="EMBL" id="KAG5384368.1"/>
    </source>
</evidence>